<dbReference type="PIRSF" id="PIRSF028304">
    <property type="entry name" value="UCP028304"/>
    <property type="match status" value="1"/>
</dbReference>
<sequence>MDPRLLEYYNRELQHLRELGGEFAREFPKIAGRLGLEGFECADPYVERLLEGFSFLAGRVQLKMDDEFPRFTQHLLEIVYPHYLAPTPSMLVARFQPDPTEGALEQGFVIPRDSQLHSQLGKGDQTPCEYRTAHDVTLWPLELTEAQYFAGKEPVAQLDLPDLAKVRAGIRLRLRTTLPGLLFSKLVLTQLPLYLHGSETVPARLYEQLLSNVVMMVARPGRRPAPWHEVVARNQIRRLGFEDEQALLPRTPPSFQGYRLLHEYFSFPQRYLFVELGGLGPAVRRCTDQELEVLILLNRADPVLENVVAAENFALFCAPAINLFPKRADRIHLSDQVAEHHLVPDRTRPMDFEVYQVTGVTGIGPEGEEQDFLPFYASYDRIDQRQQRSYYTMHRLPRLLSRQQRRDGPRSSYVGSEVFLSLVDADEAPYRGNMRQLAVTTWCTNRDLPLLMPIGRGDTDFTLASGAPVGAVRCVAGPTRPWPSHAHGDTAWRLISHLSLNYLSLADTDARQGAVALRELLALYGNLAEMTVRRQVDGVCSVRATPVTRRAPIPGPIAFARGLEVTVTLDEAAFEGVGILLLGAVLEQFFAKYASINSFTETVVRSTERGEIIRWPARIGRRHTL</sequence>
<organism evidence="1 2">
    <name type="scientific">Candidatus Competibacter phosphatis</name>
    <dbReference type="NCBI Taxonomy" id="221280"/>
    <lineage>
        <taxon>Bacteria</taxon>
        <taxon>Pseudomonadati</taxon>
        <taxon>Pseudomonadota</taxon>
        <taxon>Gammaproteobacteria</taxon>
        <taxon>Candidatus Competibacteraceae</taxon>
        <taxon>Candidatus Competibacter</taxon>
    </lineage>
</organism>
<dbReference type="Proteomes" id="UP000760480">
    <property type="component" value="Unassembled WGS sequence"/>
</dbReference>
<accession>A0ABX1TH48</accession>
<dbReference type="NCBIfam" id="TIGR03359">
    <property type="entry name" value="VI_chp_6"/>
    <property type="match status" value="1"/>
</dbReference>
<comment type="caution">
    <text evidence="1">The sequence shown here is derived from an EMBL/GenBank/DDBJ whole genome shotgun (WGS) entry which is preliminary data.</text>
</comment>
<proteinExistence type="predicted"/>
<dbReference type="EMBL" id="SPMZ01000002">
    <property type="protein sequence ID" value="NMQ17795.1"/>
    <property type="molecule type" value="Genomic_DNA"/>
</dbReference>
<dbReference type="PANTHER" id="PTHR35370:SF1">
    <property type="entry name" value="TYPE VI SECRETION SYSTEM COMPONENT TSSF1"/>
    <property type="match status" value="1"/>
</dbReference>
<keyword evidence="2" id="KW-1185">Reference proteome</keyword>
<protein>
    <submittedName>
        <fullName evidence="1">Type VI secretion system baseplate subunit TssF</fullName>
    </submittedName>
</protein>
<evidence type="ECO:0000313" key="1">
    <source>
        <dbReference type="EMBL" id="NMQ17795.1"/>
    </source>
</evidence>
<name>A0ABX1TH48_9GAMM</name>
<gene>
    <name evidence="1" type="primary">tssF</name>
    <name evidence="1" type="ORF">E4P82_00385</name>
</gene>
<dbReference type="Pfam" id="PF05947">
    <property type="entry name" value="T6SS_TssF"/>
    <property type="match status" value="1"/>
</dbReference>
<dbReference type="InterPro" id="IPR010272">
    <property type="entry name" value="T6SS_TssF"/>
</dbReference>
<reference evidence="1 2" key="1">
    <citation type="submission" date="2019-03" db="EMBL/GenBank/DDBJ databases">
        <title>Metabolic reconstructions from genomes of highly enriched 'Candidatus Accumulibacter' and 'Candidatus Competibacter' bioreactor populations.</title>
        <authorList>
            <person name="Annavajhala M.K."/>
            <person name="Welles L."/>
            <person name="Abbas B."/>
            <person name="Sorokin D."/>
            <person name="Park H."/>
            <person name="Van Loosdrecht M."/>
            <person name="Chandran K."/>
        </authorList>
    </citation>
    <scope>NUCLEOTIDE SEQUENCE [LARGE SCALE GENOMIC DNA]</scope>
    <source>
        <strain evidence="1 2">SBR_G</strain>
    </source>
</reference>
<evidence type="ECO:0000313" key="2">
    <source>
        <dbReference type="Proteomes" id="UP000760480"/>
    </source>
</evidence>
<dbReference type="PANTHER" id="PTHR35370">
    <property type="entry name" value="CYTOPLASMIC PROTEIN-RELATED-RELATED"/>
    <property type="match status" value="1"/>
</dbReference>